<dbReference type="GO" id="GO:0006310">
    <property type="term" value="P:DNA recombination"/>
    <property type="evidence" value="ECO:0007669"/>
    <property type="project" value="InterPro"/>
</dbReference>
<keyword evidence="6" id="KW-0067">ATP-binding</keyword>
<dbReference type="GO" id="GO:0016787">
    <property type="term" value="F:hydrolase activity"/>
    <property type="evidence" value="ECO:0007669"/>
    <property type="project" value="UniProtKB-KW"/>
</dbReference>
<evidence type="ECO:0000256" key="1">
    <source>
        <dbReference type="ARBA" id="ARBA00022490"/>
    </source>
</evidence>
<accession>A0A645A9H5</accession>
<dbReference type="EMBL" id="VSSQ01012640">
    <property type="protein sequence ID" value="MPM49707.1"/>
    <property type="molecule type" value="Genomic_DNA"/>
</dbReference>
<evidence type="ECO:0000259" key="5">
    <source>
        <dbReference type="SMART" id="SM00278"/>
    </source>
</evidence>
<dbReference type="InterPro" id="IPR012340">
    <property type="entry name" value="NA-bd_OB-fold"/>
</dbReference>
<dbReference type="EC" id="3.6.4.12" evidence="6"/>
<dbReference type="GO" id="GO:0009379">
    <property type="term" value="C:Holliday junction helicase complex"/>
    <property type="evidence" value="ECO:0007669"/>
    <property type="project" value="InterPro"/>
</dbReference>
<protein>
    <submittedName>
        <fullName evidence="6">Holliday junction ATP-dependent DNA helicase RuvA</fullName>
        <ecNumber evidence="6">3.6.4.12</ecNumber>
    </submittedName>
</protein>
<dbReference type="Pfam" id="PF14520">
    <property type="entry name" value="HHH_5"/>
    <property type="match status" value="1"/>
</dbReference>
<dbReference type="GO" id="GO:0005524">
    <property type="term" value="F:ATP binding"/>
    <property type="evidence" value="ECO:0007669"/>
    <property type="project" value="InterPro"/>
</dbReference>
<dbReference type="SUPFAM" id="SSF46929">
    <property type="entry name" value="DNA helicase RuvA subunit, C-terminal domain"/>
    <property type="match status" value="1"/>
</dbReference>
<evidence type="ECO:0000313" key="6">
    <source>
        <dbReference type="EMBL" id="MPM49707.1"/>
    </source>
</evidence>
<dbReference type="Pfam" id="PF01330">
    <property type="entry name" value="RuvA_N"/>
    <property type="match status" value="1"/>
</dbReference>
<dbReference type="Pfam" id="PF07499">
    <property type="entry name" value="RuvA_C"/>
    <property type="match status" value="1"/>
</dbReference>
<dbReference type="Gene3D" id="1.10.150.20">
    <property type="entry name" value="5' to 3' exonuclease, C-terminal subdomain"/>
    <property type="match status" value="1"/>
</dbReference>
<dbReference type="InterPro" id="IPR013849">
    <property type="entry name" value="DNA_helicase_Holl-junc_RuvA_I"/>
</dbReference>
<dbReference type="SUPFAM" id="SSF47781">
    <property type="entry name" value="RuvA domain 2-like"/>
    <property type="match status" value="1"/>
</dbReference>
<keyword evidence="3" id="KW-0238">DNA-binding</keyword>
<evidence type="ECO:0000256" key="2">
    <source>
        <dbReference type="ARBA" id="ARBA00022763"/>
    </source>
</evidence>
<dbReference type="InterPro" id="IPR000085">
    <property type="entry name" value="RuvA"/>
</dbReference>
<dbReference type="GO" id="GO:0009378">
    <property type="term" value="F:four-way junction helicase activity"/>
    <property type="evidence" value="ECO:0007669"/>
    <property type="project" value="InterPro"/>
</dbReference>
<proteinExistence type="inferred from homology"/>
<organism evidence="6">
    <name type="scientific">bioreactor metagenome</name>
    <dbReference type="NCBI Taxonomy" id="1076179"/>
    <lineage>
        <taxon>unclassified sequences</taxon>
        <taxon>metagenomes</taxon>
        <taxon>ecological metagenomes</taxon>
    </lineage>
</organism>
<dbReference type="InterPro" id="IPR036267">
    <property type="entry name" value="RuvA_C_sf"/>
</dbReference>
<gene>
    <name evidence="6" type="primary">ruvA_27</name>
    <name evidence="6" type="ORF">SDC9_96437</name>
</gene>
<dbReference type="SUPFAM" id="SSF50249">
    <property type="entry name" value="Nucleic acid-binding proteins"/>
    <property type="match status" value="1"/>
</dbReference>
<evidence type="ECO:0000256" key="3">
    <source>
        <dbReference type="ARBA" id="ARBA00023125"/>
    </source>
</evidence>
<dbReference type="InterPro" id="IPR003583">
    <property type="entry name" value="Hlx-hairpin-Hlx_DNA-bd_motif"/>
</dbReference>
<keyword evidence="4" id="KW-0234">DNA repair</keyword>
<reference evidence="6" key="1">
    <citation type="submission" date="2019-08" db="EMBL/GenBank/DDBJ databases">
        <authorList>
            <person name="Kucharzyk K."/>
            <person name="Murdoch R.W."/>
            <person name="Higgins S."/>
            <person name="Loffler F."/>
        </authorList>
    </citation>
    <scope>NUCLEOTIDE SEQUENCE</scope>
</reference>
<keyword evidence="6" id="KW-0378">Hydrolase</keyword>
<keyword evidence="1" id="KW-0963">Cytoplasm</keyword>
<dbReference type="HAMAP" id="MF_00031">
    <property type="entry name" value="DNA_HJ_migration_RuvA"/>
    <property type="match status" value="1"/>
</dbReference>
<dbReference type="InterPro" id="IPR011114">
    <property type="entry name" value="RuvA_C"/>
</dbReference>
<feature type="domain" description="Helix-hairpin-helix DNA-binding motif class 1" evidence="5">
    <location>
        <begin position="107"/>
        <end position="126"/>
    </location>
</feature>
<dbReference type="AlphaFoldDB" id="A0A645A9H5"/>
<keyword evidence="6" id="KW-0547">Nucleotide-binding</keyword>
<dbReference type="GO" id="GO:0003677">
    <property type="term" value="F:DNA binding"/>
    <property type="evidence" value="ECO:0007669"/>
    <property type="project" value="UniProtKB-KW"/>
</dbReference>
<feature type="domain" description="Helix-hairpin-helix DNA-binding motif class 1" evidence="5">
    <location>
        <begin position="72"/>
        <end position="91"/>
    </location>
</feature>
<keyword evidence="6" id="KW-0347">Helicase</keyword>
<dbReference type="InterPro" id="IPR010994">
    <property type="entry name" value="RuvA_2-like"/>
</dbReference>
<dbReference type="SMART" id="SM00278">
    <property type="entry name" value="HhH1"/>
    <property type="match status" value="2"/>
</dbReference>
<dbReference type="GO" id="GO:0006281">
    <property type="term" value="P:DNA repair"/>
    <property type="evidence" value="ECO:0007669"/>
    <property type="project" value="UniProtKB-KW"/>
</dbReference>
<dbReference type="Gene3D" id="2.40.50.140">
    <property type="entry name" value="Nucleic acid-binding proteins"/>
    <property type="match status" value="1"/>
</dbReference>
<sequence>MISQLRGTTVALGPNWAVVDVGGVGFKVSCTPATAAGLRLGTECTLATTLIVREDALTLFGFADTHERAAFELLQLASGVGPKLALAVISVLSPAEVVTAIQNDRVTTLIRVPGIGRKGAEKIIVELRDRVGALAADLDTAAQSGEQISSELWREQVSSGLQGLGWSSKDADAAVEKIAPLVADNPQISLGRLMKAALQTLARA</sequence>
<dbReference type="NCBIfam" id="TIGR00084">
    <property type="entry name" value="ruvA"/>
    <property type="match status" value="1"/>
</dbReference>
<evidence type="ECO:0000256" key="4">
    <source>
        <dbReference type="ARBA" id="ARBA00023204"/>
    </source>
</evidence>
<comment type="caution">
    <text evidence="6">The sequence shown here is derived from an EMBL/GenBank/DDBJ whole genome shotgun (WGS) entry which is preliminary data.</text>
</comment>
<keyword evidence="2" id="KW-0227">DNA damage</keyword>
<name>A0A645A9H5_9ZZZZ</name>
<dbReference type="Gene3D" id="1.10.8.10">
    <property type="entry name" value="DNA helicase RuvA subunit, C-terminal domain"/>
    <property type="match status" value="1"/>
</dbReference>